<sequence length="116" mass="13613">MSKKLQGNGIFESSRMMLPEHREAYIIHQEQLKHRTPPLIDPQAAEEMERIMASSMHGGFTISLTLFSEPEDIRLAGRVLRMDRQLRRIYWEASSADKYEWIELERIIDVEAPDEL</sequence>
<dbReference type="STRING" id="1236976.JCM16418_1200"/>
<organism evidence="1 2">
    <name type="scientific">Paenibacillus pini JCM 16418</name>
    <dbReference type="NCBI Taxonomy" id="1236976"/>
    <lineage>
        <taxon>Bacteria</taxon>
        <taxon>Bacillati</taxon>
        <taxon>Bacillota</taxon>
        <taxon>Bacilli</taxon>
        <taxon>Bacillales</taxon>
        <taxon>Paenibacillaceae</taxon>
        <taxon>Paenibacillus</taxon>
    </lineage>
</organism>
<dbReference type="eggNOG" id="ENOG50336W6">
    <property type="taxonomic scope" value="Bacteria"/>
</dbReference>
<keyword evidence="2" id="KW-1185">Reference proteome</keyword>
<dbReference type="AlphaFoldDB" id="W7YRJ3"/>
<evidence type="ECO:0008006" key="3">
    <source>
        <dbReference type="Google" id="ProtNLM"/>
    </source>
</evidence>
<protein>
    <recommendedName>
        <fullName evidence="3">YolD-like protein</fullName>
    </recommendedName>
</protein>
<comment type="caution">
    <text evidence="1">The sequence shown here is derived from an EMBL/GenBank/DDBJ whole genome shotgun (WGS) entry which is preliminary data.</text>
</comment>
<proteinExistence type="predicted"/>
<reference evidence="1 2" key="1">
    <citation type="journal article" date="2014" name="Genome Announc.">
        <title>Draft Genome Sequence of Paenibacillus pini JCM 16418T, Isolated from the Rhizosphere of Pine Tree.</title>
        <authorList>
            <person name="Yuki M."/>
            <person name="Oshima K."/>
            <person name="Suda W."/>
            <person name="Oshida Y."/>
            <person name="Kitamura K."/>
            <person name="Iida Y."/>
            <person name="Hattori M."/>
            <person name="Ohkuma M."/>
        </authorList>
    </citation>
    <scope>NUCLEOTIDE SEQUENCE [LARGE SCALE GENOMIC DNA]</scope>
    <source>
        <strain evidence="1 2">JCM 16418</strain>
    </source>
</reference>
<dbReference type="OrthoDB" id="2376882at2"/>
<dbReference type="Proteomes" id="UP000019364">
    <property type="component" value="Unassembled WGS sequence"/>
</dbReference>
<dbReference type="EMBL" id="BAVZ01000002">
    <property type="protein sequence ID" value="GAF07206.1"/>
    <property type="molecule type" value="Genomic_DNA"/>
</dbReference>
<dbReference type="RefSeq" id="WP_036646847.1">
    <property type="nucleotide sequence ID" value="NZ_BAVZ01000002.1"/>
</dbReference>
<gene>
    <name evidence="1" type="ORF">JCM16418_1200</name>
</gene>
<name>W7YRJ3_9BACL</name>
<dbReference type="InterPro" id="IPR014962">
    <property type="entry name" value="YolD"/>
</dbReference>
<evidence type="ECO:0000313" key="2">
    <source>
        <dbReference type="Proteomes" id="UP000019364"/>
    </source>
</evidence>
<dbReference type="Pfam" id="PF08863">
    <property type="entry name" value="YolD"/>
    <property type="match status" value="1"/>
</dbReference>
<evidence type="ECO:0000313" key="1">
    <source>
        <dbReference type="EMBL" id="GAF07206.1"/>
    </source>
</evidence>
<accession>W7YRJ3</accession>